<protein>
    <submittedName>
        <fullName evidence="1">Repeat-companion domain-containing protein</fullName>
    </submittedName>
</protein>
<evidence type="ECO:0000313" key="2">
    <source>
        <dbReference type="Proteomes" id="UP000198415"/>
    </source>
</evidence>
<proteinExistence type="predicted"/>
<sequence length="648" mass="69669">MEDAIDAAVLRAGPLPAWIARLRALAGGSPDPALGPVLVDLVRSPPYRSTSSQPGWWGLWRALLRVTEAGTVEPLRPLAGHYSTHIGAATMGGWVDEHLRTLLAYTDTVRDSAGPAGPSPHDRLTTAITDLRAGRMEPARLALHAVWRTTRATRVSELLDTIGERHPVTEPVADALTDATTAKELDAALLDCLRRPPNPRIAAALADLHRHPAVASPELTPTTYRLAAAVLLHGDAALSEVLHSLGGDPSWPAGALREHLSSTARPLDAPSRAACDTLAQLLDVAGRRSRAQAGRQLLEAVYAAPADDVPRQQYAQWLTDTGDPRGEFIALQLAAVRRDLDPVEQAREAELLARHARTWLGPLAPLAVATGTRFRRGFVSGLAVYARAPELMRAVAGNPVWSTVETLEFDHRSTSCHPKVSAQDGIGHPALRALRSVGGLLGPTAVEACTAHGDRLEEVAVSGPTWRDGAESARELVEALATLPHVTRLRVAGSTELAKVRRDPALLDTLFAGALGQAVQTFSTYGDLSNRLYRDLVSYFRTNVPSLRTLELRADACGSWSHTGWTFRLSYHRGALAPTMRAHLTPRRGNEPMAGSLASYLHGFGHEGIEHVTVHAPARVDVSRALADEISGWAKPPCAMPELTVVPW</sequence>
<dbReference type="OrthoDB" id="5379484at2"/>
<reference evidence="1 2" key="1">
    <citation type="submission" date="2017-06" db="EMBL/GenBank/DDBJ databases">
        <authorList>
            <person name="Kim H.J."/>
            <person name="Triplett B.A."/>
        </authorList>
    </citation>
    <scope>NUCLEOTIDE SEQUENCE [LARGE SCALE GENOMIC DNA]</scope>
    <source>
        <strain evidence="1 2">DSM 43151</strain>
    </source>
</reference>
<name>A0A239HG43_9ACTN</name>
<gene>
    <name evidence="1" type="ORF">SAMN06264365_12476</name>
</gene>
<dbReference type="NCBIfam" id="TIGR02996">
    <property type="entry name" value="rpt_mate_G_obs"/>
    <property type="match status" value="1"/>
</dbReference>
<organism evidence="1 2">
    <name type="scientific">Actinoplanes regularis</name>
    <dbReference type="NCBI Taxonomy" id="52697"/>
    <lineage>
        <taxon>Bacteria</taxon>
        <taxon>Bacillati</taxon>
        <taxon>Actinomycetota</taxon>
        <taxon>Actinomycetes</taxon>
        <taxon>Micromonosporales</taxon>
        <taxon>Micromonosporaceae</taxon>
        <taxon>Actinoplanes</taxon>
    </lineage>
</organism>
<dbReference type="EMBL" id="FZNR01000024">
    <property type="protein sequence ID" value="SNS80105.1"/>
    <property type="molecule type" value="Genomic_DNA"/>
</dbReference>
<accession>A0A239HG43</accession>
<dbReference type="RefSeq" id="WP_089298100.1">
    <property type="nucleotide sequence ID" value="NZ_BOMU01000101.1"/>
</dbReference>
<dbReference type="Proteomes" id="UP000198415">
    <property type="component" value="Unassembled WGS sequence"/>
</dbReference>
<dbReference type="AlphaFoldDB" id="A0A239HG43"/>
<evidence type="ECO:0000313" key="1">
    <source>
        <dbReference type="EMBL" id="SNS80105.1"/>
    </source>
</evidence>
<keyword evidence="2" id="KW-1185">Reference proteome</keyword>
<dbReference type="InterPro" id="IPR014338">
    <property type="entry name" value="CHP02996_rpt-companion-dom"/>
</dbReference>